<reference evidence="2 3" key="1">
    <citation type="submission" date="2015-08" db="EMBL/GenBank/DDBJ databases">
        <title>Next Generation Sequencing and Analysis of the Genome of Puccinia sorghi L Schw, the Causal Agent of Maize Common Rust.</title>
        <authorList>
            <person name="Rochi L."/>
            <person name="Burguener G."/>
            <person name="Darino M."/>
            <person name="Turjanski A."/>
            <person name="Kreff E."/>
            <person name="Dieguez M.J."/>
            <person name="Sacco F."/>
        </authorList>
    </citation>
    <scope>NUCLEOTIDE SEQUENCE [LARGE SCALE GENOMIC DNA]</scope>
    <source>
        <strain evidence="2 3">RO10H11247</strain>
    </source>
</reference>
<evidence type="ECO:0000256" key="1">
    <source>
        <dbReference type="SAM" id="SignalP"/>
    </source>
</evidence>
<feature type="signal peptide" evidence="1">
    <location>
        <begin position="1"/>
        <end position="19"/>
    </location>
</feature>
<sequence>MNLSSRFIIVLIVRRGIKAVLLIDQVEEEIELLTQELDRTITWVCQYFDLMLYNLDKLAAASREPIYLNNQFFNILPSFPIKGKARLISSEIDILLIEHNHLMLAWMLDVDLIWNQTRSAHTRPNHTWFDVIKGVKENLLHREIGEIDDALE</sequence>
<dbReference type="EMBL" id="LAVV01009119">
    <property type="protein sequence ID" value="KNZ51189.1"/>
    <property type="molecule type" value="Genomic_DNA"/>
</dbReference>
<dbReference type="VEuPathDB" id="FungiDB:VP01_4055g4"/>
<dbReference type="OrthoDB" id="2506007at2759"/>
<comment type="caution">
    <text evidence="2">The sequence shown here is derived from an EMBL/GenBank/DDBJ whole genome shotgun (WGS) entry which is preliminary data.</text>
</comment>
<keyword evidence="3" id="KW-1185">Reference proteome</keyword>
<gene>
    <name evidence="2" type="ORF">VP01_4055g4</name>
</gene>
<proteinExistence type="predicted"/>
<keyword evidence="1" id="KW-0732">Signal</keyword>
<organism evidence="2 3">
    <name type="scientific">Puccinia sorghi</name>
    <dbReference type="NCBI Taxonomy" id="27349"/>
    <lineage>
        <taxon>Eukaryota</taxon>
        <taxon>Fungi</taxon>
        <taxon>Dikarya</taxon>
        <taxon>Basidiomycota</taxon>
        <taxon>Pucciniomycotina</taxon>
        <taxon>Pucciniomycetes</taxon>
        <taxon>Pucciniales</taxon>
        <taxon>Pucciniaceae</taxon>
        <taxon>Puccinia</taxon>
    </lineage>
</organism>
<name>A0A0L6URP1_9BASI</name>
<evidence type="ECO:0000313" key="3">
    <source>
        <dbReference type="Proteomes" id="UP000037035"/>
    </source>
</evidence>
<dbReference type="Proteomes" id="UP000037035">
    <property type="component" value="Unassembled WGS sequence"/>
</dbReference>
<accession>A0A0L6URP1</accession>
<feature type="chain" id="PRO_5005567944" evidence="1">
    <location>
        <begin position="20"/>
        <end position="152"/>
    </location>
</feature>
<evidence type="ECO:0000313" key="2">
    <source>
        <dbReference type="EMBL" id="KNZ51189.1"/>
    </source>
</evidence>
<dbReference type="PANTHER" id="PTHR33096">
    <property type="entry name" value="CXC2 DOMAIN-CONTAINING PROTEIN"/>
    <property type="match status" value="1"/>
</dbReference>
<protein>
    <submittedName>
        <fullName evidence="2">Uncharacterized protein</fullName>
    </submittedName>
</protein>
<dbReference type="PANTHER" id="PTHR33096:SF1">
    <property type="entry name" value="CXC1-LIKE CYSTEINE CLUSTER ASSOCIATED WITH KDZ TRANSPOSASES DOMAIN-CONTAINING PROTEIN"/>
    <property type="match status" value="1"/>
</dbReference>
<dbReference type="AlphaFoldDB" id="A0A0L6URP1"/>